<dbReference type="Gene3D" id="1.25.40.10">
    <property type="entry name" value="Tetratricopeptide repeat domain"/>
    <property type="match status" value="1"/>
</dbReference>
<reference evidence="1" key="1">
    <citation type="submission" date="2021-04" db="EMBL/GenBank/DDBJ databases">
        <authorList>
            <consortium name="Molecular Ecology Group"/>
        </authorList>
    </citation>
    <scope>NUCLEOTIDE SEQUENCE</scope>
</reference>
<protein>
    <submittedName>
        <fullName evidence="1">Uncharacterized protein</fullName>
    </submittedName>
</protein>
<name>A0A8S4A4X9_9EUPU</name>
<dbReference type="SUPFAM" id="SSF48452">
    <property type="entry name" value="TPR-like"/>
    <property type="match status" value="1"/>
</dbReference>
<dbReference type="AlphaFoldDB" id="A0A8S4A4X9"/>
<evidence type="ECO:0000313" key="1">
    <source>
        <dbReference type="EMBL" id="CAG5136827.1"/>
    </source>
</evidence>
<keyword evidence="2" id="KW-1185">Reference proteome</keyword>
<dbReference type="Proteomes" id="UP000678393">
    <property type="component" value="Unassembled WGS sequence"/>
</dbReference>
<proteinExistence type="predicted"/>
<organism evidence="1 2">
    <name type="scientific">Candidula unifasciata</name>
    <dbReference type="NCBI Taxonomy" id="100452"/>
    <lineage>
        <taxon>Eukaryota</taxon>
        <taxon>Metazoa</taxon>
        <taxon>Spiralia</taxon>
        <taxon>Lophotrochozoa</taxon>
        <taxon>Mollusca</taxon>
        <taxon>Gastropoda</taxon>
        <taxon>Heterobranchia</taxon>
        <taxon>Euthyneura</taxon>
        <taxon>Panpulmonata</taxon>
        <taxon>Eupulmonata</taxon>
        <taxon>Stylommatophora</taxon>
        <taxon>Helicina</taxon>
        <taxon>Helicoidea</taxon>
        <taxon>Geomitridae</taxon>
        <taxon>Candidula</taxon>
    </lineage>
</organism>
<evidence type="ECO:0000313" key="2">
    <source>
        <dbReference type="Proteomes" id="UP000678393"/>
    </source>
</evidence>
<gene>
    <name evidence="1" type="ORF">CUNI_LOCUS22385</name>
</gene>
<accession>A0A8S4A4X9</accession>
<dbReference type="EMBL" id="CAJHNH020008576">
    <property type="protein sequence ID" value="CAG5136827.1"/>
    <property type="molecule type" value="Genomic_DNA"/>
</dbReference>
<sequence length="171" mass="19577">MLPSPPPDNSPHSLGSHLKYITRVPDTFLMRFSKDNPFVEKAIAQFKRAAEVSHYQNRPAVYDLAYILAQTERYDESKQMCKTIISERSGPKGTTINFPVYLVNAYNLYGVCCEKQAEMIESDSGIDNTQKHRTDLLIESEQKFDISRETGISTSKHTRTEFVCNRFVECL</sequence>
<dbReference type="InterPro" id="IPR011990">
    <property type="entry name" value="TPR-like_helical_dom_sf"/>
</dbReference>
<comment type="caution">
    <text evidence="1">The sequence shown here is derived from an EMBL/GenBank/DDBJ whole genome shotgun (WGS) entry which is preliminary data.</text>
</comment>